<feature type="domain" description="TonB-dependent receptor plug" evidence="12">
    <location>
        <begin position="158"/>
        <end position="249"/>
    </location>
</feature>
<evidence type="ECO:0000256" key="5">
    <source>
        <dbReference type="ARBA" id="ARBA00023077"/>
    </source>
</evidence>
<feature type="domain" description="TonB-dependent receptor-like beta-barrel" evidence="11">
    <location>
        <begin position="471"/>
        <end position="915"/>
    </location>
</feature>
<feature type="chain" id="PRO_5031515687" evidence="10">
    <location>
        <begin position="29"/>
        <end position="948"/>
    </location>
</feature>
<dbReference type="Proteomes" id="UP000522313">
    <property type="component" value="Unassembled WGS sequence"/>
</dbReference>
<feature type="signal peptide" evidence="10">
    <location>
        <begin position="1"/>
        <end position="28"/>
    </location>
</feature>
<dbReference type="AlphaFoldDB" id="A0A7X0JCX2"/>
<keyword evidence="4 8" id="KW-0812">Transmembrane</keyword>
<reference evidence="13 14" key="2">
    <citation type="submission" date="2020-08" db="EMBL/GenBank/DDBJ databases">
        <authorList>
            <person name="Partida-Martinez L."/>
            <person name="Huntemann M."/>
            <person name="Clum A."/>
            <person name="Wang J."/>
            <person name="Palaniappan K."/>
            <person name="Ritter S."/>
            <person name="Chen I.-M."/>
            <person name="Stamatis D."/>
            <person name="Reddy T."/>
            <person name="O'Malley R."/>
            <person name="Daum C."/>
            <person name="Shapiro N."/>
            <person name="Ivanova N."/>
            <person name="Kyrpides N."/>
            <person name="Woyke T."/>
        </authorList>
    </citation>
    <scope>NUCLEOTIDE SEQUENCE [LARGE SCALE GENOMIC DNA]</scope>
    <source>
        <strain evidence="13 14">AS3.13</strain>
    </source>
</reference>
<dbReference type="InterPro" id="IPR000531">
    <property type="entry name" value="Beta-barrel_TonB"/>
</dbReference>
<evidence type="ECO:0000256" key="2">
    <source>
        <dbReference type="ARBA" id="ARBA00022448"/>
    </source>
</evidence>
<dbReference type="Pfam" id="PF13715">
    <property type="entry name" value="CarbopepD_reg_2"/>
    <property type="match status" value="1"/>
</dbReference>
<name>A0A7X0JCX2_9SPHN</name>
<dbReference type="EMBL" id="JACHBT010000011">
    <property type="protein sequence ID" value="MBB6505313.1"/>
    <property type="molecule type" value="Genomic_DNA"/>
</dbReference>
<keyword evidence="5 9" id="KW-0798">TonB box</keyword>
<dbReference type="SUPFAM" id="SSF49464">
    <property type="entry name" value="Carboxypeptidase regulatory domain-like"/>
    <property type="match status" value="1"/>
</dbReference>
<dbReference type="Pfam" id="PF07715">
    <property type="entry name" value="Plug"/>
    <property type="match status" value="1"/>
</dbReference>
<evidence type="ECO:0000313" key="13">
    <source>
        <dbReference type="EMBL" id="MBB6505313.1"/>
    </source>
</evidence>
<evidence type="ECO:0000256" key="9">
    <source>
        <dbReference type="RuleBase" id="RU003357"/>
    </source>
</evidence>
<dbReference type="InterPro" id="IPR010104">
    <property type="entry name" value="TonB_rcpt_bac"/>
</dbReference>
<dbReference type="RefSeq" id="WP_184506062.1">
    <property type="nucleotide sequence ID" value="NZ_JACHBT010000011.1"/>
</dbReference>
<dbReference type="InterPro" id="IPR037066">
    <property type="entry name" value="Plug_dom_sf"/>
</dbReference>
<evidence type="ECO:0000256" key="7">
    <source>
        <dbReference type="ARBA" id="ARBA00023237"/>
    </source>
</evidence>
<evidence type="ECO:0000259" key="11">
    <source>
        <dbReference type="Pfam" id="PF00593"/>
    </source>
</evidence>
<protein>
    <submittedName>
        <fullName evidence="13">TonB-dependent receptor</fullName>
    </submittedName>
</protein>
<reference evidence="13 14" key="1">
    <citation type="submission" date="2020-08" db="EMBL/GenBank/DDBJ databases">
        <title>The Agave Microbiome: Exploring the role of microbial communities in plant adaptations to desert environments.</title>
        <authorList>
            <person name="Partida-Martinez L.P."/>
        </authorList>
    </citation>
    <scope>NUCLEOTIDE SEQUENCE [LARGE SCALE GENOMIC DNA]</scope>
    <source>
        <strain evidence="13 14">AS3.13</strain>
    </source>
</reference>
<dbReference type="InterPro" id="IPR039426">
    <property type="entry name" value="TonB-dep_rcpt-like"/>
</dbReference>
<evidence type="ECO:0000256" key="1">
    <source>
        <dbReference type="ARBA" id="ARBA00004571"/>
    </source>
</evidence>
<accession>A0A7X0JCX2</accession>
<dbReference type="InterPro" id="IPR008969">
    <property type="entry name" value="CarboxyPept-like_regulatory"/>
</dbReference>
<organism evidence="13 14">
    <name type="scientific">Sphingomonas endophytica</name>
    <dbReference type="NCBI Taxonomy" id="869719"/>
    <lineage>
        <taxon>Bacteria</taxon>
        <taxon>Pseudomonadati</taxon>
        <taxon>Pseudomonadota</taxon>
        <taxon>Alphaproteobacteria</taxon>
        <taxon>Sphingomonadales</taxon>
        <taxon>Sphingomonadaceae</taxon>
        <taxon>Sphingomonas</taxon>
    </lineage>
</organism>
<proteinExistence type="inferred from homology"/>
<gene>
    <name evidence="13" type="ORF">F4693_002301</name>
</gene>
<evidence type="ECO:0000256" key="3">
    <source>
        <dbReference type="ARBA" id="ARBA00022452"/>
    </source>
</evidence>
<comment type="subcellular location">
    <subcellularLocation>
        <location evidence="1 8">Cell outer membrane</location>
        <topology evidence="1 8">Multi-pass membrane protein</topology>
    </subcellularLocation>
</comment>
<keyword evidence="3 8" id="KW-1134">Transmembrane beta strand</keyword>
<dbReference type="InterPro" id="IPR036942">
    <property type="entry name" value="Beta-barrel_TonB_sf"/>
</dbReference>
<dbReference type="PANTHER" id="PTHR40980">
    <property type="entry name" value="PLUG DOMAIN-CONTAINING PROTEIN"/>
    <property type="match status" value="1"/>
</dbReference>
<evidence type="ECO:0000259" key="12">
    <source>
        <dbReference type="Pfam" id="PF07715"/>
    </source>
</evidence>
<dbReference type="NCBIfam" id="TIGR01782">
    <property type="entry name" value="TonB-Xanth-Caul"/>
    <property type="match status" value="1"/>
</dbReference>
<keyword evidence="13" id="KW-0675">Receptor</keyword>
<keyword evidence="7 8" id="KW-0998">Cell outer membrane</keyword>
<sequence>MLIDRPGVRAIAGVSLIALAVAAQPVAAAGTRDAAPDAAPAGTVAAVAGPSVSGHIYDATGAALPGARIVVEGTGAQATTDLQGGFTIATPDATGAVTLLIDYLGRPQATQGVTAAERARDVEIVLPAAGQNSSENRGDIVVRGASLFDNTARALNQQRTANNTITVISADAIGRFPDPNIAEALQRAPGVGIERDQGEGRYINVRGAPSEWSAISVDGIQIPSVDPTTRAVDLDTLPSDIVANLEVTKSLLPYQDADSIAGAVNITTRSAFDRKGFALTGMAGASYNQFGKGSDYRASGSVGDRFGADRQFGLLLSGSYSRTDRQPDNVENAWTPTSAGLRVTETLFKDYVTKRERIAGTAALEWRPTDATRTWVRGTYARFEDNEYRDRIGITWNADQAAPVAGSTDTAATWSKTRIEKALRHRQQVNEIKTVTGGIEQQLGDGQVRADVAYSETSQTYPRRDELVFRSTLRPTLSYDFGRDTDLPGYSLFTSNEHLQLDRYGFRENSYRSNTTTNDEFTAQIRMDIPQPLGSGTATLSTGGKFRARNIRADEERLRDQRASAAPTQTLAGLLSDEDSRNFDYALGDRFNTGLVDSYFDATKSAAQRRLPQSVSADYRATEKLLAMFGMGTFEFGDTTLIAGLRVEATSFRSEAPTVSAKGVIGNARGDTSYTDFFPNLTLRQAFTPNLIGRVALTRAINRPNFPQIAPRVLETSEGNTVRVEFGNPNLRPTLSNNVDAGVEYYIRPLGVIAVNAFYKDLSDYRYNVTGFGTYNGVAGAVLSRPVNARAGKLYGVEVNWQQQLSFLPGALGGLGVFANYTYTAGDARFDTAFGGRTRFRLPGQSTHMWNASLFYERGPVNLRVAYTKRSDYLDEINADLPALDLYWEGRGQLDATGSVQLTKEINLFVEGKNLTNSAGVRYYGERQRVYEYEKFGYTIFGGVRVKL</sequence>
<evidence type="ECO:0000256" key="10">
    <source>
        <dbReference type="SAM" id="SignalP"/>
    </source>
</evidence>
<evidence type="ECO:0000313" key="14">
    <source>
        <dbReference type="Proteomes" id="UP000522313"/>
    </source>
</evidence>
<comment type="caution">
    <text evidence="13">The sequence shown here is derived from an EMBL/GenBank/DDBJ whole genome shotgun (WGS) entry which is preliminary data.</text>
</comment>
<dbReference type="PANTHER" id="PTHR40980:SF4">
    <property type="entry name" value="TONB-DEPENDENT RECEPTOR-LIKE BETA-BARREL DOMAIN-CONTAINING PROTEIN"/>
    <property type="match status" value="1"/>
</dbReference>
<dbReference type="Pfam" id="PF00593">
    <property type="entry name" value="TonB_dep_Rec_b-barrel"/>
    <property type="match status" value="1"/>
</dbReference>
<keyword evidence="2 8" id="KW-0813">Transport</keyword>
<dbReference type="GO" id="GO:0009279">
    <property type="term" value="C:cell outer membrane"/>
    <property type="evidence" value="ECO:0007669"/>
    <property type="project" value="UniProtKB-SubCell"/>
</dbReference>
<comment type="similarity">
    <text evidence="8 9">Belongs to the TonB-dependent receptor family.</text>
</comment>
<dbReference type="Gene3D" id="2.170.130.10">
    <property type="entry name" value="TonB-dependent receptor, plug domain"/>
    <property type="match status" value="1"/>
</dbReference>
<keyword evidence="10" id="KW-0732">Signal</keyword>
<dbReference type="Gene3D" id="2.60.40.1120">
    <property type="entry name" value="Carboxypeptidase-like, regulatory domain"/>
    <property type="match status" value="1"/>
</dbReference>
<keyword evidence="6 8" id="KW-0472">Membrane</keyword>
<dbReference type="SUPFAM" id="SSF56935">
    <property type="entry name" value="Porins"/>
    <property type="match status" value="1"/>
</dbReference>
<dbReference type="PROSITE" id="PS52016">
    <property type="entry name" value="TONB_DEPENDENT_REC_3"/>
    <property type="match status" value="1"/>
</dbReference>
<evidence type="ECO:0000256" key="4">
    <source>
        <dbReference type="ARBA" id="ARBA00022692"/>
    </source>
</evidence>
<evidence type="ECO:0000256" key="8">
    <source>
        <dbReference type="PROSITE-ProRule" id="PRU01360"/>
    </source>
</evidence>
<evidence type="ECO:0000256" key="6">
    <source>
        <dbReference type="ARBA" id="ARBA00023136"/>
    </source>
</evidence>
<dbReference type="Gene3D" id="2.40.170.20">
    <property type="entry name" value="TonB-dependent receptor, beta-barrel domain"/>
    <property type="match status" value="1"/>
</dbReference>
<dbReference type="InterPro" id="IPR012910">
    <property type="entry name" value="Plug_dom"/>
</dbReference>
<dbReference type="CDD" id="cd01347">
    <property type="entry name" value="ligand_gated_channel"/>
    <property type="match status" value="1"/>
</dbReference>